<evidence type="ECO:0000313" key="4">
    <source>
        <dbReference type="Proteomes" id="UP000297245"/>
    </source>
</evidence>
<feature type="compositionally biased region" description="Pro residues" evidence="1">
    <location>
        <begin position="1"/>
        <end position="10"/>
    </location>
</feature>
<reference evidence="3 4" key="1">
    <citation type="journal article" date="2019" name="Nat. Ecol. Evol.">
        <title>Megaphylogeny resolves global patterns of mushroom evolution.</title>
        <authorList>
            <person name="Varga T."/>
            <person name="Krizsan K."/>
            <person name="Foldi C."/>
            <person name="Dima B."/>
            <person name="Sanchez-Garcia M."/>
            <person name="Sanchez-Ramirez S."/>
            <person name="Szollosi G.J."/>
            <person name="Szarkandi J.G."/>
            <person name="Papp V."/>
            <person name="Albert L."/>
            <person name="Andreopoulos W."/>
            <person name="Angelini C."/>
            <person name="Antonin V."/>
            <person name="Barry K.W."/>
            <person name="Bougher N.L."/>
            <person name="Buchanan P."/>
            <person name="Buyck B."/>
            <person name="Bense V."/>
            <person name="Catcheside P."/>
            <person name="Chovatia M."/>
            <person name="Cooper J."/>
            <person name="Damon W."/>
            <person name="Desjardin D."/>
            <person name="Finy P."/>
            <person name="Geml J."/>
            <person name="Haridas S."/>
            <person name="Hughes K."/>
            <person name="Justo A."/>
            <person name="Karasinski D."/>
            <person name="Kautmanova I."/>
            <person name="Kiss B."/>
            <person name="Kocsube S."/>
            <person name="Kotiranta H."/>
            <person name="LaButti K.M."/>
            <person name="Lechner B.E."/>
            <person name="Liimatainen K."/>
            <person name="Lipzen A."/>
            <person name="Lukacs Z."/>
            <person name="Mihaltcheva S."/>
            <person name="Morgado L.N."/>
            <person name="Niskanen T."/>
            <person name="Noordeloos M.E."/>
            <person name="Ohm R.A."/>
            <person name="Ortiz-Santana B."/>
            <person name="Ovrebo C."/>
            <person name="Racz N."/>
            <person name="Riley R."/>
            <person name="Savchenko A."/>
            <person name="Shiryaev A."/>
            <person name="Soop K."/>
            <person name="Spirin V."/>
            <person name="Szebenyi C."/>
            <person name="Tomsovsky M."/>
            <person name="Tulloss R.E."/>
            <person name="Uehling J."/>
            <person name="Grigoriev I.V."/>
            <person name="Vagvolgyi C."/>
            <person name="Papp T."/>
            <person name="Martin F.M."/>
            <person name="Miettinen O."/>
            <person name="Hibbett D.S."/>
            <person name="Nagy L.G."/>
        </authorList>
    </citation>
    <scope>NUCLEOTIDE SEQUENCE [LARGE SCALE GENOMIC DNA]</scope>
    <source>
        <strain evidence="3 4">CBS 962.96</strain>
    </source>
</reference>
<keyword evidence="4" id="KW-1185">Reference proteome</keyword>
<dbReference type="OrthoDB" id="2657661at2759"/>
<evidence type="ECO:0000256" key="1">
    <source>
        <dbReference type="SAM" id="MobiDB-lite"/>
    </source>
</evidence>
<evidence type="ECO:0000256" key="2">
    <source>
        <dbReference type="SAM" id="Phobius"/>
    </source>
</evidence>
<dbReference type="EMBL" id="ML179871">
    <property type="protein sequence ID" value="THU80772.1"/>
    <property type="molecule type" value="Genomic_DNA"/>
</dbReference>
<name>A0A4S8KXP1_DENBC</name>
<feature type="transmembrane region" description="Helical" evidence="2">
    <location>
        <begin position="399"/>
        <end position="419"/>
    </location>
</feature>
<organism evidence="3 4">
    <name type="scientific">Dendrothele bispora (strain CBS 962.96)</name>
    <dbReference type="NCBI Taxonomy" id="1314807"/>
    <lineage>
        <taxon>Eukaryota</taxon>
        <taxon>Fungi</taxon>
        <taxon>Dikarya</taxon>
        <taxon>Basidiomycota</taxon>
        <taxon>Agaricomycotina</taxon>
        <taxon>Agaricomycetes</taxon>
        <taxon>Agaricomycetidae</taxon>
        <taxon>Agaricales</taxon>
        <taxon>Agaricales incertae sedis</taxon>
        <taxon>Dendrothele</taxon>
    </lineage>
</organism>
<accession>A0A4S8KXP1</accession>
<protein>
    <recommendedName>
        <fullName evidence="5">WW domain-containing protein</fullName>
    </recommendedName>
</protein>
<dbReference type="Proteomes" id="UP000297245">
    <property type="component" value="Unassembled WGS sequence"/>
</dbReference>
<sequence>MSLPPPPPRSLPQDQANPVALNTPERVDSDSNASLETWPDDWRLNPIIPKDLRRYDRTYKIDKWPESPIKYRLKPLQSPIIQNDLSPGWEAHTHFDGRCIFYHQKRRVLTEAWLYDQQEMDKIGICIRALEQLEGVYGSPPSNSQLVLELDPNSETPENWHCWYYYADSQSRNIFWYHENEVGRYLTEVGGGKIEMHASQFLQREYWRHFEYFYNVQTVGKQVLNELYAFFRYANTDLKTSDGSNIPYRFPGEVENWQQQIDAAIESFEKHEGGLPWIVGRAMYSMYEYRYLNYYGQRGARLRPCSVHGDGKRPERSLRFRILSRLLFRSPDAYLLDFEKFWIDEMVTNSLWLEFIKRRMSDWTENTAFGAILLTADVGFLAIPRVDNGNNPSRSPAQIISYISIITTLASVIMGLLLLRLHRTIERASTHEAVIRRIRMTFSDTKVAQDTV</sequence>
<keyword evidence="2" id="KW-0812">Transmembrane</keyword>
<evidence type="ECO:0008006" key="5">
    <source>
        <dbReference type="Google" id="ProtNLM"/>
    </source>
</evidence>
<feature type="region of interest" description="Disordered" evidence="1">
    <location>
        <begin position="1"/>
        <end position="35"/>
    </location>
</feature>
<keyword evidence="2" id="KW-1133">Transmembrane helix</keyword>
<keyword evidence="2" id="KW-0472">Membrane</keyword>
<gene>
    <name evidence="3" type="ORF">K435DRAFT_972627</name>
</gene>
<evidence type="ECO:0000313" key="3">
    <source>
        <dbReference type="EMBL" id="THU80772.1"/>
    </source>
</evidence>
<proteinExistence type="predicted"/>
<dbReference type="AlphaFoldDB" id="A0A4S8KXP1"/>